<dbReference type="Gene3D" id="2.30.29.30">
    <property type="entry name" value="Pleckstrin-homology domain (PH domain)/Phosphotyrosine-binding domain (PTB)"/>
    <property type="match status" value="2"/>
</dbReference>
<feature type="compositionally biased region" description="Low complexity" evidence="9">
    <location>
        <begin position="209"/>
        <end position="224"/>
    </location>
</feature>
<evidence type="ECO:0000256" key="9">
    <source>
        <dbReference type="SAM" id="MobiDB-lite"/>
    </source>
</evidence>
<feature type="repeat" description="ANK" evidence="7">
    <location>
        <begin position="656"/>
        <end position="688"/>
    </location>
</feature>
<dbReference type="SMART" id="SM00233">
    <property type="entry name" value="PH"/>
    <property type="match status" value="1"/>
</dbReference>
<evidence type="ECO:0000259" key="10">
    <source>
        <dbReference type="PROSITE" id="PS50003"/>
    </source>
</evidence>
<sequence length="830" mass="90684">MGGEDKACQKIIQQRLRLLGGVIGTSSARTPTPTTAGVRAGNLDHRVANYQDVNHLNNVYGNNKAYHHLRSVSAIPGGQEHCSESSRRNGAIFQASSSPAPNTNHGYQRDSATLIGPKGGERSLSTFATPSLPLSHMNKLQRSSAAFDYIAPSPAHSSNSFASTANGTLSPNYIQHSGSRTSSNLHSSQLDQAEFLKDEVFDNHIPAQPSSSTSHIPTPSSTPTAQRKNRRISNLFQRPKDIHHEEKVQRAILDTNMGMGRAIPVKQGHLYKRSSKTLNKEWKKKYVCLHSNGRLSYHQTLKDYMEKDSSGKEVYLGLATVRVSGRQRPRVTQRSQTQPISSSRELESVKENANKRESLDSASARRNGGMMATYDCNAGEQITPGEGTSGGSDDQQIPQHLAVGTSGPSAHASLPNSAVIPKKKKGHRRLGSGIKNHEEEEDCEFEVVTCDQKRWEFSATSVEERDEWVSAIEDLIQKSLQAQTSQKQQINGRAHGDRAEVQALRELPGNDECADCGEPKPDWASLNLGTLICIECSGIHRNLGSHISRVRSLDLDAWPVEYITVMDAIGNRKANSVWEFNAPSFGKPTPNSSREDKESWIKMKYEAKRFLPPIVVDKPLGKQLLEAVFNNDLVALLPILPRCGETEMRTTVDVTDKRTALHIACSNASAACTQLLVWYNADTRILDHVGRSALWYAQTAGANDCVSILVNAGADPLLGNVNSGNCITNGSSTNNSTASNSGTGTSTNTSVCTTSASIVPTMIAGSLAAREYCTEQDLMYKNEAKLRRQSDVVHRAAGHHFQQQQHIKANNVNGFHRGSDAFERLPASVI</sequence>
<dbReference type="InterPro" id="IPR011993">
    <property type="entry name" value="PH-like_dom_sf"/>
</dbReference>
<dbReference type="SUPFAM" id="SSF50729">
    <property type="entry name" value="PH domain-like"/>
    <property type="match status" value="1"/>
</dbReference>
<dbReference type="AlphaFoldDB" id="A0A0N5ANW4"/>
<keyword evidence="3" id="KW-0479">Metal-binding</keyword>
<dbReference type="PANTHER" id="PTHR45819">
    <property type="entry name" value="CENTAURIN-GAMMA-1A"/>
    <property type="match status" value="1"/>
</dbReference>
<dbReference type="SMART" id="SM00105">
    <property type="entry name" value="ArfGap"/>
    <property type="match status" value="1"/>
</dbReference>
<evidence type="ECO:0000256" key="3">
    <source>
        <dbReference type="ARBA" id="ARBA00022723"/>
    </source>
</evidence>
<evidence type="ECO:0000256" key="6">
    <source>
        <dbReference type="ARBA" id="ARBA00023043"/>
    </source>
</evidence>
<accession>A0A0N5ANW4</accession>
<evidence type="ECO:0000256" key="1">
    <source>
        <dbReference type="ARBA" id="ARBA00005430"/>
    </source>
</evidence>
<feature type="region of interest" description="Disordered" evidence="9">
    <location>
        <begin position="204"/>
        <end position="230"/>
    </location>
</feature>
<dbReference type="GO" id="GO:0005096">
    <property type="term" value="F:GTPase activator activity"/>
    <property type="evidence" value="ECO:0007669"/>
    <property type="project" value="UniProtKB-KW"/>
</dbReference>
<dbReference type="PRINTS" id="PR00405">
    <property type="entry name" value="REVINTRACTNG"/>
</dbReference>
<dbReference type="Gene3D" id="1.10.220.150">
    <property type="entry name" value="Arf GTPase activating protein"/>
    <property type="match status" value="1"/>
</dbReference>
<dbReference type="InterPro" id="IPR002110">
    <property type="entry name" value="Ankyrin_rpt"/>
</dbReference>
<dbReference type="Pfam" id="PF12796">
    <property type="entry name" value="Ank_2"/>
    <property type="match status" value="1"/>
</dbReference>
<dbReference type="PROSITE" id="PS50115">
    <property type="entry name" value="ARFGAP"/>
    <property type="match status" value="1"/>
</dbReference>
<dbReference type="InterPro" id="IPR036770">
    <property type="entry name" value="Ankyrin_rpt-contain_sf"/>
</dbReference>
<keyword evidence="2" id="KW-0343">GTPase activation</keyword>
<dbReference type="InterPro" id="IPR051282">
    <property type="entry name" value="Arf-GAP_GTPase_ANK_PH"/>
</dbReference>
<dbReference type="InterPro" id="IPR037278">
    <property type="entry name" value="ARFGAP/RecO"/>
</dbReference>
<evidence type="ECO:0000256" key="7">
    <source>
        <dbReference type="PROSITE-ProRule" id="PRU00023"/>
    </source>
</evidence>
<dbReference type="GO" id="GO:0008270">
    <property type="term" value="F:zinc ion binding"/>
    <property type="evidence" value="ECO:0007669"/>
    <property type="project" value="UniProtKB-KW"/>
</dbReference>
<feature type="domain" description="Arf-GAP" evidence="11">
    <location>
        <begin position="498"/>
        <end position="618"/>
    </location>
</feature>
<comment type="similarity">
    <text evidence="1">Belongs to the centaurin gamma-like family.</text>
</comment>
<evidence type="ECO:0000256" key="8">
    <source>
        <dbReference type="PROSITE-ProRule" id="PRU00288"/>
    </source>
</evidence>
<dbReference type="InterPro" id="IPR001849">
    <property type="entry name" value="PH_domain"/>
</dbReference>
<dbReference type="STRING" id="451379.A0A0N5ANW4"/>
<organism evidence="12 13">
    <name type="scientific">Syphacia muris</name>
    <dbReference type="NCBI Taxonomy" id="451379"/>
    <lineage>
        <taxon>Eukaryota</taxon>
        <taxon>Metazoa</taxon>
        <taxon>Ecdysozoa</taxon>
        <taxon>Nematoda</taxon>
        <taxon>Chromadorea</taxon>
        <taxon>Rhabditida</taxon>
        <taxon>Spirurina</taxon>
        <taxon>Oxyuridomorpha</taxon>
        <taxon>Oxyuroidea</taxon>
        <taxon>Oxyuridae</taxon>
        <taxon>Syphacia</taxon>
    </lineage>
</organism>
<keyword evidence="5" id="KW-0862">Zinc</keyword>
<evidence type="ECO:0000256" key="4">
    <source>
        <dbReference type="ARBA" id="ARBA00022771"/>
    </source>
</evidence>
<keyword evidence="12" id="KW-1185">Reference proteome</keyword>
<evidence type="ECO:0000313" key="13">
    <source>
        <dbReference type="WBParaSite" id="SMUV_0000631801-mRNA-1"/>
    </source>
</evidence>
<name>A0A0N5ANW4_9BILA</name>
<feature type="compositionally biased region" description="Polar residues" evidence="9">
    <location>
        <begin position="332"/>
        <end position="343"/>
    </location>
</feature>
<evidence type="ECO:0000256" key="5">
    <source>
        <dbReference type="ARBA" id="ARBA00022833"/>
    </source>
</evidence>
<dbReference type="CDD" id="cd08836">
    <property type="entry name" value="ArfGap_AGAP"/>
    <property type="match status" value="1"/>
</dbReference>
<dbReference type="InterPro" id="IPR038508">
    <property type="entry name" value="ArfGAP_dom_sf"/>
</dbReference>
<dbReference type="WBParaSite" id="SMUV_0000631801-mRNA-1">
    <property type="protein sequence ID" value="SMUV_0000631801-mRNA-1"/>
    <property type="gene ID" value="SMUV_0000631801"/>
</dbReference>
<dbReference type="PANTHER" id="PTHR45819:SF5">
    <property type="entry name" value="CENTAURIN-GAMMA-1A"/>
    <property type="match status" value="1"/>
</dbReference>
<dbReference type="SUPFAM" id="SSF57863">
    <property type="entry name" value="ArfGap/RecO-like zinc finger"/>
    <property type="match status" value="1"/>
</dbReference>
<dbReference type="GO" id="GO:0003924">
    <property type="term" value="F:GTPase activity"/>
    <property type="evidence" value="ECO:0007669"/>
    <property type="project" value="TreeGrafter"/>
</dbReference>
<dbReference type="SUPFAM" id="SSF48403">
    <property type="entry name" value="Ankyrin repeat"/>
    <property type="match status" value="1"/>
</dbReference>
<reference evidence="13" key="1">
    <citation type="submission" date="2016-04" db="UniProtKB">
        <authorList>
            <consortium name="WormBaseParasite"/>
        </authorList>
    </citation>
    <scope>IDENTIFICATION</scope>
</reference>
<feature type="compositionally biased region" description="Basic and acidic residues" evidence="9">
    <location>
        <begin position="344"/>
        <end position="359"/>
    </location>
</feature>
<feature type="compositionally biased region" description="Basic residues" evidence="9">
    <location>
        <begin position="421"/>
        <end position="430"/>
    </location>
</feature>
<dbReference type="PROSITE" id="PS50003">
    <property type="entry name" value="PH_DOMAIN"/>
    <property type="match status" value="1"/>
</dbReference>
<evidence type="ECO:0000259" key="11">
    <source>
        <dbReference type="PROSITE" id="PS50115"/>
    </source>
</evidence>
<dbReference type="SMART" id="SM00248">
    <property type="entry name" value="ANK"/>
    <property type="match status" value="2"/>
</dbReference>
<feature type="domain" description="PH" evidence="10">
    <location>
        <begin position="263"/>
        <end position="477"/>
    </location>
</feature>
<dbReference type="PROSITE" id="PS50088">
    <property type="entry name" value="ANK_REPEAT"/>
    <property type="match status" value="1"/>
</dbReference>
<dbReference type="Proteomes" id="UP000046393">
    <property type="component" value="Unplaced"/>
</dbReference>
<dbReference type="FunFam" id="1.10.220.150:FF:000023">
    <property type="entry name" value="Arf-GAP with ANK repeat and PH domain-containing protein cnt-2"/>
    <property type="match status" value="1"/>
</dbReference>
<dbReference type="InterPro" id="IPR001164">
    <property type="entry name" value="ArfGAP_dom"/>
</dbReference>
<proteinExistence type="inferred from homology"/>
<evidence type="ECO:0000256" key="2">
    <source>
        <dbReference type="ARBA" id="ARBA00022468"/>
    </source>
</evidence>
<keyword evidence="6 7" id="KW-0040">ANK repeat</keyword>
<feature type="region of interest" description="Disordered" evidence="9">
    <location>
        <begin position="325"/>
        <end position="435"/>
    </location>
</feature>
<keyword evidence="4 8" id="KW-0863">Zinc-finger</keyword>
<evidence type="ECO:0000313" key="12">
    <source>
        <dbReference type="Proteomes" id="UP000046393"/>
    </source>
</evidence>
<dbReference type="Gene3D" id="1.25.40.20">
    <property type="entry name" value="Ankyrin repeat-containing domain"/>
    <property type="match status" value="1"/>
</dbReference>
<dbReference type="Pfam" id="PF01412">
    <property type="entry name" value="ArfGap"/>
    <property type="match status" value="1"/>
</dbReference>
<protein>
    <submittedName>
        <fullName evidence="13">PH domain-containing protein</fullName>
    </submittedName>
</protein>